<keyword evidence="2" id="KW-1185">Reference proteome</keyword>
<dbReference type="PATRIC" id="fig|1263867.3.peg.2846"/>
<proteinExistence type="predicted"/>
<evidence type="ECO:0000313" key="1">
    <source>
        <dbReference type="EMBL" id="EMB16629.1"/>
    </source>
</evidence>
<dbReference type="AlphaFoldDB" id="M2B347"/>
<protein>
    <submittedName>
        <fullName evidence="1">Uncharacterized protein</fullName>
    </submittedName>
</protein>
<comment type="caution">
    <text evidence="1">The sequence shown here is derived from an EMBL/GenBank/DDBJ whole genome shotgun (WGS) entry which is preliminary data.</text>
</comment>
<sequence length="71" mass="7989">MPGRDSSQIERDLFASSKADRILHNPRVETCGLNIEVRRTANSQDNPGKRNGFLPPIGPLSTVLVFTRRER</sequence>
<name>M2B347_9BACT</name>
<reference evidence="1" key="2">
    <citation type="journal article" date="2013" name="Mar. Genomics">
        <title>Expression of sulfatases in Rhodopirellula baltica and the diversity of sulfatases in the genus Rhodopirellula.</title>
        <authorList>
            <person name="Wegner C.E."/>
            <person name="Richter-Heitmann T."/>
            <person name="Klindworth A."/>
            <person name="Klockow C."/>
            <person name="Richter M."/>
            <person name="Achstetter T."/>
            <person name="Glockner F.O."/>
            <person name="Harder J."/>
        </authorList>
    </citation>
    <scope>NUCLEOTIDE SEQUENCE [LARGE SCALE GENOMIC DNA]</scope>
    <source>
        <strain evidence="1">6C</strain>
    </source>
</reference>
<evidence type="ECO:0000313" key="2">
    <source>
        <dbReference type="Proteomes" id="UP000011529"/>
    </source>
</evidence>
<accession>M2B347</accession>
<reference evidence="1" key="1">
    <citation type="submission" date="2012-11" db="EMBL/GenBank/DDBJ databases">
        <title>Permanent draft genomes of Rhodopirellula europaea strain SH398 and 6C.</title>
        <authorList>
            <person name="Richter M."/>
            <person name="Richter-Heitmann T."/>
            <person name="Frank C."/>
            <person name="Harder J."/>
            <person name="Glockner F.O."/>
        </authorList>
    </citation>
    <scope>NUCLEOTIDE SEQUENCE</scope>
    <source>
        <strain evidence="1">6C</strain>
    </source>
</reference>
<dbReference type="Proteomes" id="UP000011529">
    <property type="component" value="Unassembled WGS sequence"/>
</dbReference>
<gene>
    <name evidence="1" type="ORF">RE6C_02665</name>
</gene>
<dbReference type="EMBL" id="ANMO01000119">
    <property type="protein sequence ID" value="EMB16629.1"/>
    <property type="molecule type" value="Genomic_DNA"/>
</dbReference>
<organism evidence="1 2">
    <name type="scientific">Rhodopirellula europaea 6C</name>
    <dbReference type="NCBI Taxonomy" id="1263867"/>
    <lineage>
        <taxon>Bacteria</taxon>
        <taxon>Pseudomonadati</taxon>
        <taxon>Planctomycetota</taxon>
        <taxon>Planctomycetia</taxon>
        <taxon>Pirellulales</taxon>
        <taxon>Pirellulaceae</taxon>
        <taxon>Rhodopirellula</taxon>
    </lineage>
</organism>